<evidence type="ECO:0000256" key="1">
    <source>
        <dbReference type="SAM" id="MobiDB-lite"/>
    </source>
</evidence>
<gene>
    <name evidence="2" type="ORF">GQ55_2G398700</name>
</gene>
<organism evidence="2 3">
    <name type="scientific">Panicum hallii var. hallii</name>
    <dbReference type="NCBI Taxonomy" id="1504633"/>
    <lineage>
        <taxon>Eukaryota</taxon>
        <taxon>Viridiplantae</taxon>
        <taxon>Streptophyta</taxon>
        <taxon>Embryophyta</taxon>
        <taxon>Tracheophyta</taxon>
        <taxon>Spermatophyta</taxon>
        <taxon>Magnoliopsida</taxon>
        <taxon>Liliopsida</taxon>
        <taxon>Poales</taxon>
        <taxon>Poaceae</taxon>
        <taxon>PACMAD clade</taxon>
        <taxon>Panicoideae</taxon>
        <taxon>Panicodae</taxon>
        <taxon>Paniceae</taxon>
        <taxon>Panicinae</taxon>
        <taxon>Panicum</taxon>
        <taxon>Panicum sect. Panicum</taxon>
    </lineage>
</organism>
<feature type="region of interest" description="Disordered" evidence="1">
    <location>
        <begin position="178"/>
        <end position="211"/>
    </location>
</feature>
<dbReference type="Proteomes" id="UP000244336">
    <property type="component" value="Chromosome 2"/>
</dbReference>
<name>A0A2T7EXD8_9POAL</name>
<protein>
    <submittedName>
        <fullName evidence="2">Uncharacterized protein</fullName>
    </submittedName>
</protein>
<reference evidence="2 3" key="1">
    <citation type="submission" date="2018-04" db="EMBL/GenBank/DDBJ databases">
        <title>WGS assembly of Panicum hallii var. hallii HAL2.</title>
        <authorList>
            <person name="Lovell J."/>
            <person name="Jenkins J."/>
            <person name="Lowry D."/>
            <person name="Mamidi S."/>
            <person name="Sreedasyam A."/>
            <person name="Weng X."/>
            <person name="Barry K."/>
            <person name="Bonette J."/>
            <person name="Campitelli B."/>
            <person name="Daum C."/>
            <person name="Gordon S."/>
            <person name="Gould B."/>
            <person name="Lipzen A."/>
            <person name="MacQueen A."/>
            <person name="Palacio-Mejia J."/>
            <person name="Plott C."/>
            <person name="Shakirov E."/>
            <person name="Shu S."/>
            <person name="Yoshinaga Y."/>
            <person name="Zane M."/>
            <person name="Rokhsar D."/>
            <person name="Grimwood J."/>
            <person name="Schmutz J."/>
            <person name="Juenger T."/>
        </authorList>
    </citation>
    <scope>NUCLEOTIDE SEQUENCE [LARGE SCALE GENOMIC DNA]</scope>
    <source>
        <strain evidence="3">cv. HAL2</strain>
    </source>
</reference>
<dbReference type="AlphaFoldDB" id="A0A2T7EXD8"/>
<sequence>MHAQASCHYNLQTEHNQAGTKKYPIFAESKVTDQESRRWRSVEPVVAVGLEHGAAEGADDGAPGAAVHGEQVADPGGRLHVRHARAPAAPRADPRRRLAAPHRPPLVHQEAEEHHPSPLLPSSISPPVACASRSALSNDTNRLISSRAARAYIAAAAMRGRGLQRGDEAAVRSAMASERQAAPVGRSKRFRGMRPGWGGGEGSRGEFKAGHMDRIDGGVGVVVVEP</sequence>
<keyword evidence="3" id="KW-1185">Reference proteome</keyword>
<accession>A0A2T7EXD8</accession>
<evidence type="ECO:0000313" key="3">
    <source>
        <dbReference type="Proteomes" id="UP000244336"/>
    </source>
</evidence>
<proteinExistence type="predicted"/>
<dbReference type="EMBL" id="CM009750">
    <property type="protein sequence ID" value="PUZ72495.1"/>
    <property type="molecule type" value="Genomic_DNA"/>
</dbReference>
<evidence type="ECO:0000313" key="2">
    <source>
        <dbReference type="EMBL" id="PUZ72495.1"/>
    </source>
</evidence>
<dbReference type="Gramene" id="PUZ72495">
    <property type="protein sequence ID" value="PUZ72495"/>
    <property type="gene ID" value="GQ55_2G398700"/>
</dbReference>